<dbReference type="Proteomes" id="UP001183410">
    <property type="component" value="Unassembled WGS sequence"/>
</dbReference>
<dbReference type="PANTHER" id="PTHR43685:SF2">
    <property type="entry name" value="GLYCOSYLTRANSFERASE 2-LIKE DOMAIN-CONTAINING PROTEIN"/>
    <property type="match status" value="1"/>
</dbReference>
<organism evidence="2 3">
    <name type="scientific">Streptomyces chisholmiae</name>
    <dbReference type="NCBI Taxonomy" id="3075540"/>
    <lineage>
        <taxon>Bacteria</taxon>
        <taxon>Bacillati</taxon>
        <taxon>Actinomycetota</taxon>
        <taxon>Actinomycetes</taxon>
        <taxon>Kitasatosporales</taxon>
        <taxon>Streptomycetaceae</taxon>
        <taxon>Streptomyces</taxon>
    </lineage>
</organism>
<proteinExistence type="predicted"/>
<dbReference type="InterPro" id="IPR029044">
    <property type="entry name" value="Nucleotide-diphossugar_trans"/>
</dbReference>
<evidence type="ECO:0000259" key="1">
    <source>
        <dbReference type="Pfam" id="PF00535"/>
    </source>
</evidence>
<name>A0ABU2K1F1_9ACTN</name>
<dbReference type="EMBL" id="JAVREO010000029">
    <property type="protein sequence ID" value="MDT0270589.1"/>
    <property type="molecule type" value="Genomic_DNA"/>
</dbReference>
<dbReference type="SUPFAM" id="SSF53448">
    <property type="entry name" value="Nucleotide-diphospho-sugar transferases"/>
    <property type="match status" value="1"/>
</dbReference>
<dbReference type="EC" id="2.4.-.-" evidence="2"/>
<dbReference type="RefSeq" id="WP_311670654.1">
    <property type="nucleotide sequence ID" value="NZ_JAVREO010000029.1"/>
</dbReference>
<sequence length="227" mass="25251">MTASWPIGVVTSAWGTYGRYLPKWVESVAAQTVRPELVTVLDAGVDDIGPAREALDESGLPWQIVRDTYRGMGAARNRAVEATATEWVMHLDADDLLLPHCLADVRALAPWADVVSVGMRRGRRDIVFPHVSARQALAGRQAAFSCAAFRRDLWERRGVRWHTANDWVDSALWVRAARAGARFAGTSRPGAVYRQHAGSFSRRLTHRDRAAARAQLDRMVRDPAWSP</sequence>
<dbReference type="InterPro" id="IPR050834">
    <property type="entry name" value="Glycosyltransf_2"/>
</dbReference>
<comment type="caution">
    <text evidence="2">The sequence shown here is derived from an EMBL/GenBank/DDBJ whole genome shotgun (WGS) entry which is preliminary data.</text>
</comment>
<dbReference type="InterPro" id="IPR001173">
    <property type="entry name" value="Glyco_trans_2-like"/>
</dbReference>
<evidence type="ECO:0000313" key="3">
    <source>
        <dbReference type="Proteomes" id="UP001183410"/>
    </source>
</evidence>
<keyword evidence="2" id="KW-0328">Glycosyltransferase</keyword>
<gene>
    <name evidence="2" type="ORF">RM844_30380</name>
</gene>
<feature type="domain" description="Glycosyltransferase 2-like" evidence="1">
    <location>
        <begin position="19"/>
        <end position="123"/>
    </location>
</feature>
<protein>
    <submittedName>
        <fullName evidence="2">Glycosyltransferase family A protein</fullName>
        <ecNumber evidence="2">2.4.-.-</ecNumber>
    </submittedName>
</protein>
<reference evidence="3" key="1">
    <citation type="submission" date="2023-07" db="EMBL/GenBank/DDBJ databases">
        <title>30 novel species of actinomycetes from the DSMZ collection.</title>
        <authorList>
            <person name="Nouioui I."/>
        </authorList>
    </citation>
    <scope>NUCLEOTIDE SEQUENCE [LARGE SCALE GENOMIC DNA]</scope>
    <source>
        <strain evidence="3">DSM 44915</strain>
    </source>
</reference>
<accession>A0ABU2K1F1</accession>
<evidence type="ECO:0000313" key="2">
    <source>
        <dbReference type="EMBL" id="MDT0270589.1"/>
    </source>
</evidence>
<keyword evidence="2" id="KW-0808">Transferase</keyword>
<dbReference type="Pfam" id="PF00535">
    <property type="entry name" value="Glycos_transf_2"/>
    <property type="match status" value="1"/>
</dbReference>
<dbReference type="CDD" id="cd00761">
    <property type="entry name" value="Glyco_tranf_GTA_type"/>
    <property type="match status" value="1"/>
</dbReference>
<dbReference type="GO" id="GO:0016757">
    <property type="term" value="F:glycosyltransferase activity"/>
    <property type="evidence" value="ECO:0007669"/>
    <property type="project" value="UniProtKB-KW"/>
</dbReference>
<keyword evidence="3" id="KW-1185">Reference proteome</keyword>
<dbReference type="Gene3D" id="3.90.550.10">
    <property type="entry name" value="Spore Coat Polysaccharide Biosynthesis Protein SpsA, Chain A"/>
    <property type="match status" value="1"/>
</dbReference>
<dbReference type="PANTHER" id="PTHR43685">
    <property type="entry name" value="GLYCOSYLTRANSFERASE"/>
    <property type="match status" value="1"/>
</dbReference>